<comment type="catalytic activity">
    <reaction evidence="12">
        <text>n isopentenyl diphosphate + (2E,6E)-farnesyl diphosphate = a di-trans,poly-cis-polyprenyl diphosphate + n diphosphate</text>
        <dbReference type="Rhea" id="RHEA:53008"/>
        <dbReference type="Rhea" id="RHEA-COMP:19494"/>
        <dbReference type="ChEBI" id="CHEBI:33019"/>
        <dbReference type="ChEBI" id="CHEBI:128769"/>
        <dbReference type="ChEBI" id="CHEBI:136960"/>
        <dbReference type="ChEBI" id="CHEBI:175763"/>
        <dbReference type="EC" id="2.5.1.87"/>
    </reaction>
</comment>
<reference evidence="15" key="1">
    <citation type="submission" date="2022-06" db="EMBL/GenBank/DDBJ databases">
        <title>Complete genome sequences of two strains of the flax pathogen Septoria linicola.</title>
        <authorList>
            <person name="Lapalu N."/>
            <person name="Simon A."/>
            <person name="Demenou B."/>
            <person name="Paumier D."/>
            <person name="Guillot M.-P."/>
            <person name="Gout L."/>
            <person name="Valade R."/>
        </authorList>
    </citation>
    <scope>NUCLEOTIDE SEQUENCE</scope>
    <source>
        <strain evidence="15">SE15195</strain>
    </source>
</reference>
<dbReference type="InterPro" id="IPR038887">
    <property type="entry name" value="Nus1/NgBR"/>
</dbReference>
<evidence type="ECO:0000256" key="8">
    <source>
        <dbReference type="ARBA" id="ARBA00022824"/>
    </source>
</evidence>
<protein>
    <recommendedName>
        <fullName evidence="5">ditrans,polycis-polyprenyl diphosphate synthase [(2E,6E)-farnesyldiphosphate specific]</fullName>
        <ecNumber evidence="5">2.5.1.87</ecNumber>
    </recommendedName>
</protein>
<evidence type="ECO:0000256" key="1">
    <source>
        <dbReference type="ARBA" id="ARBA00001946"/>
    </source>
</evidence>
<keyword evidence="10 14" id="KW-1133">Transmembrane helix</keyword>
<dbReference type="EMBL" id="CP099418">
    <property type="protein sequence ID" value="USW47745.1"/>
    <property type="molecule type" value="Genomic_DNA"/>
</dbReference>
<feature type="compositionally biased region" description="Polar residues" evidence="13">
    <location>
        <begin position="1"/>
        <end position="10"/>
    </location>
</feature>
<name>A0A9Q9EEC9_9PEZI</name>
<evidence type="ECO:0000256" key="13">
    <source>
        <dbReference type="SAM" id="MobiDB-lite"/>
    </source>
</evidence>
<evidence type="ECO:0000256" key="3">
    <source>
        <dbReference type="ARBA" id="ARBA00004922"/>
    </source>
</evidence>
<dbReference type="InterPro" id="IPR036424">
    <property type="entry name" value="UPP_synth-like_sf"/>
</dbReference>
<evidence type="ECO:0000256" key="14">
    <source>
        <dbReference type="SAM" id="Phobius"/>
    </source>
</evidence>
<comment type="pathway">
    <text evidence="3">Protein modification; protein glycosylation.</text>
</comment>
<comment type="subcellular location">
    <subcellularLocation>
        <location evidence="2">Endoplasmic reticulum membrane</location>
    </subcellularLocation>
</comment>
<dbReference type="EC" id="2.5.1.87" evidence="5"/>
<dbReference type="SUPFAM" id="SSF64005">
    <property type="entry name" value="Undecaprenyl diphosphate synthase"/>
    <property type="match status" value="1"/>
</dbReference>
<evidence type="ECO:0000256" key="12">
    <source>
        <dbReference type="ARBA" id="ARBA00047353"/>
    </source>
</evidence>
<dbReference type="Gene3D" id="3.40.1180.10">
    <property type="entry name" value="Decaprenyl diphosphate synthase-like"/>
    <property type="match status" value="1"/>
</dbReference>
<evidence type="ECO:0000313" key="15">
    <source>
        <dbReference type="EMBL" id="USW47745.1"/>
    </source>
</evidence>
<dbReference type="Proteomes" id="UP001056384">
    <property type="component" value="Chromosome 1"/>
</dbReference>
<accession>A0A9Q9EEC9</accession>
<evidence type="ECO:0000256" key="6">
    <source>
        <dbReference type="ARBA" id="ARBA00022679"/>
    </source>
</evidence>
<comment type="similarity">
    <text evidence="4">Belongs to the UPP synthase family.</text>
</comment>
<evidence type="ECO:0000256" key="10">
    <source>
        <dbReference type="ARBA" id="ARBA00022989"/>
    </source>
</evidence>
<evidence type="ECO:0000313" key="16">
    <source>
        <dbReference type="Proteomes" id="UP001056384"/>
    </source>
</evidence>
<proteinExistence type="inferred from homology"/>
<dbReference type="GO" id="GO:0005789">
    <property type="term" value="C:endoplasmic reticulum membrane"/>
    <property type="evidence" value="ECO:0007669"/>
    <property type="project" value="UniProtKB-SubCell"/>
</dbReference>
<evidence type="ECO:0000256" key="7">
    <source>
        <dbReference type="ARBA" id="ARBA00022692"/>
    </source>
</evidence>
<evidence type="ECO:0000256" key="2">
    <source>
        <dbReference type="ARBA" id="ARBA00004586"/>
    </source>
</evidence>
<keyword evidence="9" id="KW-0460">Magnesium</keyword>
<evidence type="ECO:0000256" key="9">
    <source>
        <dbReference type="ARBA" id="ARBA00022842"/>
    </source>
</evidence>
<evidence type="ECO:0000256" key="4">
    <source>
        <dbReference type="ARBA" id="ARBA00005432"/>
    </source>
</evidence>
<sequence>MPGLRQTQAFRTDRDIAGAPLSPSQREKLLEPYLPREPIVASPSKQKITSNNNGPRFHHRQRVRPAMRQLLHLFLFNAVHIIFSVYVRIRQIYHALYDRICAVLYYHHRTPELIKRDVKPLNKVPKHLSVILDLPPDGGKKDALETLLNDACELVAWSASAGVPMLSIYEKTGILKSSLPHLHRRITRTLTSYYGTSSPQKPTISLRSPNIPSYSPPHSPELSNGTMSTEDGATQAPHINVLLLDSTDGRQTLVDLTKTLAEMSQNGKLSPTDISQELIDAEITESVMGEPDLLIVFGERVVLEGYPPWQIRLTEIFYAQDNVGGVGYQIFLRALYRYAKAEFRFGQ</sequence>
<gene>
    <name evidence="15" type="ORF">Slin15195_G010640</name>
</gene>
<feature type="transmembrane region" description="Helical" evidence="14">
    <location>
        <begin position="70"/>
        <end position="89"/>
    </location>
</feature>
<comment type="cofactor">
    <cofactor evidence="1">
        <name>Mg(2+)</name>
        <dbReference type="ChEBI" id="CHEBI:18420"/>
    </cofactor>
</comment>
<dbReference type="GO" id="GO:1904423">
    <property type="term" value="C:dehydrodolichyl diphosphate synthase complex"/>
    <property type="evidence" value="ECO:0007669"/>
    <property type="project" value="InterPro"/>
</dbReference>
<dbReference type="AlphaFoldDB" id="A0A9Q9EEC9"/>
<dbReference type="PANTHER" id="PTHR21528:SF0">
    <property type="entry name" value="DEHYDRODOLICHYL DIPHOSPHATE SYNTHASE COMPLEX SUBUNIT NUS1"/>
    <property type="match status" value="1"/>
</dbReference>
<keyword evidence="11 14" id="KW-0472">Membrane</keyword>
<keyword evidence="16" id="KW-1185">Reference proteome</keyword>
<dbReference type="PANTHER" id="PTHR21528">
    <property type="entry name" value="DEHYDRODOLICHYL DIPHOSPHATE SYNTHASE COMPLEX SUBUNIT NUS1"/>
    <property type="match status" value="1"/>
</dbReference>
<evidence type="ECO:0000256" key="11">
    <source>
        <dbReference type="ARBA" id="ARBA00023136"/>
    </source>
</evidence>
<organism evidence="15 16">
    <name type="scientific">Septoria linicola</name>
    <dbReference type="NCBI Taxonomy" id="215465"/>
    <lineage>
        <taxon>Eukaryota</taxon>
        <taxon>Fungi</taxon>
        <taxon>Dikarya</taxon>
        <taxon>Ascomycota</taxon>
        <taxon>Pezizomycotina</taxon>
        <taxon>Dothideomycetes</taxon>
        <taxon>Dothideomycetidae</taxon>
        <taxon>Mycosphaerellales</taxon>
        <taxon>Mycosphaerellaceae</taxon>
        <taxon>Septoria</taxon>
    </lineage>
</organism>
<dbReference type="GO" id="GO:0045547">
    <property type="term" value="F:ditrans,polycis-polyprenyl diphosphate synthase [(2E,6E)-farnesyl diphosphate specific] activity"/>
    <property type="evidence" value="ECO:0007669"/>
    <property type="project" value="UniProtKB-EC"/>
</dbReference>
<feature type="region of interest" description="Disordered" evidence="13">
    <location>
        <begin position="194"/>
        <end position="229"/>
    </location>
</feature>
<keyword evidence="8" id="KW-0256">Endoplasmic reticulum</keyword>
<keyword evidence="6" id="KW-0808">Transferase</keyword>
<feature type="region of interest" description="Disordered" evidence="13">
    <location>
        <begin position="1"/>
        <end position="25"/>
    </location>
</feature>
<keyword evidence="7 14" id="KW-0812">Transmembrane</keyword>
<feature type="compositionally biased region" description="Polar residues" evidence="13">
    <location>
        <begin position="194"/>
        <end position="213"/>
    </location>
</feature>
<evidence type="ECO:0000256" key="5">
    <source>
        <dbReference type="ARBA" id="ARBA00012596"/>
    </source>
</evidence>